<comment type="caution">
    <text evidence="1">The sequence shown here is derived from an EMBL/GenBank/DDBJ whole genome shotgun (WGS) entry which is preliminary data.</text>
</comment>
<evidence type="ECO:0000313" key="1">
    <source>
        <dbReference type="EMBL" id="EKE45752.1"/>
    </source>
</evidence>
<dbReference type="eggNOG" id="COG1061">
    <property type="taxonomic scope" value="Bacteria"/>
</dbReference>
<dbReference type="Proteomes" id="UP000006765">
    <property type="component" value="Unassembled WGS sequence"/>
</dbReference>
<accession>K2HH16</accession>
<dbReference type="PATRIC" id="fig|1231392.3.peg.171"/>
<reference evidence="1 2" key="1">
    <citation type="journal article" date="2012" name="J. Bacteriol.">
        <title>Draft Genome Sequence of Oceaniovalibus guishaninsula JLT2003T.</title>
        <authorList>
            <person name="Tang K."/>
            <person name="Liu K."/>
            <person name="Jiao N."/>
        </authorList>
    </citation>
    <scope>NUCLEOTIDE SEQUENCE [LARGE SCALE GENOMIC DNA]</scope>
    <source>
        <strain evidence="1 2">JLT2003</strain>
    </source>
</reference>
<dbReference type="AlphaFoldDB" id="K2HH16"/>
<keyword evidence="2" id="KW-1185">Reference proteome</keyword>
<name>K2HH16_9RHOB</name>
<protein>
    <submittedName>
        <fullName evidence="1">Uncharacterized protein</fullName>
    </submittedName>
</protein>
<sequence length="142" mass="16047">MSEIDLLKRSSFVWEDLFGDDAALMASGFSAWSGVFFLEGRWHAVGGARGQPTCLLGVGDRTVCLAQADDWLNEHESDESAFKSKRWLTQTPTEKQLQYLSPAQRQDCGLTRYRASALITFQFNRRDIRRLVMSAAPERRAA</sequence>
<gene>
    <name evidence="1" type="ORF">OCGS_0171</name>
</gene>
<dbReference type="STRING" id="1231392.OCGS_0171"/>
<evidence type="ECO:0000313" key="2">
    <source>
        <dbReference type="Proteomes" id="UP000006765"/>
    </source>
</evidence>
<organism evidence="1 2">
    <name type="scientific">Oceaniovalibus guishaninsula JLT2003</name>
    <dbReference type="NCBI Taxonomy" id="1231392"/>
    <lineage>
        <taxon>Bacteria</taxon>
        <taxon>Pseudomonadati</taxon>
        <taxon>Pseudomonadota</taxon>
        <taxon>Alphaproteobacteria</taxon>
        <taxon>Rhodobacterales</taxon>
        <taxon>Roseobacteraceae</taxon>
        <taxon>Oceaniovalibus</taxon>
    </lineage>
</organism>
<proteinExistence type="predicted"/>
<dbReference type="RefSeq" id="WP_007425324.1">
    <property type="nucleotide sequence ID" value="NZ_AMGO01000004.1"/>
</dbReference>
<dbReference type="EMBL" id="AMGO01000004">
    <property type="protein sequence ID" value="EKE45752.1"/>
    <property type="molecule type" value="Genomic_DNA"/>
</dbReference>